<dbReference type="GO" id="GO:0004360">
    <property type="term" value="F:glutamine-fructose-6-phosphate transaminase (isomerizing) activity"/>
    <property type="evidence" value="ECO:0007669"/>
    <property type="project" value="TreeGrafter"/>
</dbReference>
<keyword evidence="3" id="KW-1185">Reference proteome</keyword>
<protein>
    <submittedName>
        <fullName evidence="2">Glutamine--fructose-6-phosphate aminotransferase 2</fullName>
    </submittedName>
</protein>
<dbReference type="OrthoDB" id="15235at2759"/>
<keyword evidence="2" id="KW-0808">Transferase</keyword>
<dbReference type="InterPro" id="IPR001347">
    <property type="entry name" value="SIS_dom"/>
</dbReference>
<dbReference type="GO" id="GO:0097367">
    <property type="term" value="F:carbohydrate derivative binding"/>
    <property type="evidence" value="ECO:0007669"/>
    <property type="project" value="InterPro"/>
</dbReference>
<gene>
    <name evidence="2" type="primary">Gfpt2</name>
    <name evidence="2" type="ORF">EVAR_73279_1</name>
</gene>
<accession>A0A4C1TSU0</accession>
<dbReference type="CDD" id="cd05009">
    <property type="entry name" value="SIS_GlmS_GlmD_2"/>
    <property type="match status" value="1"/>
</dbReference>
<dbReference type="InterPro" id="IPR035490">
    <property type="entry name" value="GlmS/FrlB_SIS"/>
</dbReference>
<dbReference type="AlphaFoldDB" id="A0A4C1TSU0"/>
<sequence>MFALVMSEDRLSLQQRRQEIISGALKVKELAYMHSEGILAGELKHGPLALVDDEMPVLMIVLRDPVYIKCMNALQQVTSRKVDLLLFANKAMKKPNRFLREAWKYHAL</sequence>
<dbReference type="GO" id="GO:0006047">
    <property type="term" value="P:UDP-N-acetylglucosamine metabolic process"/>
    <property type="evidence" value="ECO:0007669"/>
    <property type="project" value="TreeGrafter"/>
</dbReference>
<organism evidence="2 3">
    <name type="scientific">Eumeta variegata</name>
    <name type="common">Bagworm moth</name>
    <name type="synonym">Eumeta japonica</name>
    <dbReference type="NCBI Taxonomy" id="151549"/>
    <lineage>
        <taxon>Eukaryota</taxon>
        <taxon>Metazoa</taxon>
        <taxon>Ecdysozoa</taxon>
        <taxon>Arthropoda</taxon>
        <taxon>Hexapoda</taxon>
        <taxon>Insecta</taxon>
        <taxon>Pterygota</taxon>
        <taxon>Neoptera</taxon>
        <taxon>Endopterygota</taxon>
        <taxon>Lepidoptera</taxon>
        <taxon>Glossata</taxon>
        <taxon>Ditrysia</taxon>
        <taxon>Tineoidea</taxon>
        <taxon>Psychidae</taxon>
        <taxon>Oiketicinae</taxon>
        <taxon>Eumeta</taxon>
    </lineage>
</organism>
<comment type="caution">
    <text evidence="2">The sequence shown here is derived from an EMBL/GenBank/DDBJ whole genome shotgun (WGS) entry which is preliminary data.</text>
</comment>
<dbReference type="EMBL" id="BGZK01006200">
    <property type="protein sequence ID" value="GBP17080.1"/>
    <property type="molecule type" value="Genomic_DNA"/>
</dbReference>
<dbReference type="PANTHER" id="PTHR10937:SF0">
    <property type="entry name" value="GLUTAMINE--FRUCTOSE-6-PHOSPHATE TRANSAMINASE (ISOMERIZING)"/>
    <property type="match status" value="1"/>
</dbReference>
<dbReference type="Pfam" id="PF01380">
    <property type="entry name" value="SIS"/>
    <property type="match status" value="1"/>
</dbReference>
<dbReference type="Proteomes" id="UP000299102">
    <property type="component" value="Unassembled WGS sequence"/>
</dbReference>
<dbReference type="GO" id="GO:0006002">
    <property type="term" value="P:fructose 6-phosphate metabolic process"/>
    <property type="evidence" value="ECO:0007669"/>
    <property type="project" value="TreeGrafter"/>
</dbReference>
<feature type="domain" description="SIS" evidence="1">
    <location>
        <begin position="23"/>
        <end position="92"/>
    </location>
</feature>
<proteinExistence type="predicted"/>
<dbReference type="SUPFAM" id="SSF53697">
    <property type="entry name" value="SIS domain"/>
    <property type="match status" value="1"/>
</dbReference>
<evidence type="ECO:0000259" key="1">
    <source>
        <dbReference type="Pfam" id="PF01380"/>
    </source>
</evidence>
<dbReference type="Gene3D" id="3.40.50.10490">
    <property type="entry name" value="Glucose-6-phosphate isomerase like protein, domain 1"/>
    <property type="match status" value="1"/>
</dbReference>
<keyword evidence="2" id="KW-0032">Aminotransferase</keyword>
<dbReference type="GO" id="GO:0006487">
    <property type="term" value="P:protein N-linked glycosylation"/>
    <property type="evidence" value="ECO:0007669"/>
    <property type="project" value="TreeGrafter"/>
</dbReference>
<reference evidence="2 3" key="1">
    <citation type="journal article" date="2019" name="Commun. Biol.">
        <title>The bagworm genome reveals a unique fibroin gene that provides high tensile strength.</title>
        <authorList>
            <person name="Kono N."/>
            <person name="Nakamura H."/>
            <person name="Ohtoshi R."/>
            <person name="Tomita M."/>
            <person name="Numata K."/>
            <person name="Arakawa K."/>
        </authorList>
    </citation>
    <scope>NUCLEOTIDE SEQUENCE [LARGE SCALE GENOMIC DNA]</scope>
</reference>
<evidence type="ECO:0000313" key="3">
    <source>
        <dbReference type="Proteomes" id="UP000299102"/>
    </source>
</evidence>
<dbReference type="PANTHER" id="PTHR10937">
    <property type="entry name" value="GLUCOSAMINE--FRUCTOSE-6-PHOSPHATE AMINOTRANSFERASE, ISOMERIZING"/>
    <property type="match status" value="1"/>
</dbReference>
<name>A0A4C1TSU0_EUMVA</name>
<dbReference type="InterPro" id="IPR046348">
    <property type="entry name" value="SIS_dom_sf"/>
</dbReference>
<dbReference type="STRING" id="151549.A0A4C1TSU0"/>
<evidence type="ECO:0000313" key="2">
    <source>
        <dbReference type="EMBL" id="GBP17080.1"/>
    </source>
</evidence>